<dbReference type="AlphaFoldDB" id="A0A2P2IKG9"/>
<proteinExistence type="inferred from homology"/>
<dbReference type="EMBL" id="GGEC01001246">
    <property type="protein sequence ID" value="MBW81729.1"/>
    <property type="molecule type" value="Transcribed_RNA"/>
</dbReference>
<dbReference type="Pfam" id="PF03101">
    <property type="entry name" value="FAR1"/>
    <property type="match status" value="1"/>
</dbReference>
<dbReference type="InterPro" id="IPR004330">
    <property type="entry name" value="FAR1_DNA_bnd_dom"/>
</dbReference>
<keyword evidence="2 6" id="KW-0479">Metal-binding</keyword>
<keyword evidence="6" id="KW-0539">Nucleus</keyword>
<sequence>MEEVCLNSEPVFDEGDDCRFEGDCNGMEHDETGERHSKKEPLPPTVGLEFNSFDEAYYFYNIYAKEQGFGIRVSNSWFRSKRKERYRAKLSCSNAGFKKKSEANNPRPETRTGCPAMIVIRLVDSKRWRIVEVELQHNHPVSPQLKRFYKSHKKMILAARKAQPLPEPDTEVHTIKLYRTSVTNMVSNGHSNVDEGEGLNCVDHSKHLELKEGDAHAVYNYFCRMKLMNPNFFYLMDLDNDGHLKNVFWADARSRAAFGYFCDVVAIDTTCLANKYEIPLISFVGVNHHGQSVLLGCGFLGHESTESYVWIFRAWLKCMQGHFPQVIITDWCKALQSAVSEVFPKTHHCYCLWYIMQRIPERLGGLRGYEAIKKQLNKAVYNSLKIAEFENSWVIMIRQHGLGNNKWLRTLYEERQRWVPVYLKDIFFAGMIPIQENESLTAFFDGYVHKHTSFKEFVDRYELALHRKYLKEAVAELESRNSSLELKTRCNFELQLSKLYTKGIFKRFQSEVEGMYFCFNTRQVNVNGPIVTYLVKERVEIEGSEKEVRHFEVLYETSQADIRCICSLFNYKGYLCRHALNVLNYNGVEEIPSRYILPRWSREFKCRCLLDQSSREIELCNPIYWYNNLYRGAIAVVEAGAQFPDHYKIALQELEELLNRLNLVDNDLV</sequence>
<keyword evidence="3 5" id="KW-0863">Zinc-finger</keyword>
<dbReference type="Pfam" id="PF10551">
    <property type="entry name" value="MULE"/>
    <property type="match status" value="1"/>
</dbReference>
<keyword evidence="4 6" id="KW-0862">Zinc</keyword>
<dbReference type="InterPro" id="IPR031052">
    <property type="entry name" value="FHY3/FAR1"/>
</dbReference>
<protein>
    <recommendedName>
        <fullName evidence="6">Protein FAR1-RELATED SEQUENCE</fullName>
    </recommendedName>
</protein>
<comment type="similarity">
    <text evidence="1 6">Belongs to the FHY3/FAR1 family.</text>
</comment>
<dbReference type="PROSITE" id="PS50966">
    <property type="entry name" value="ZF_SWIM"/>
    <property type="match status" value="1"/>
</dbReference>
<dbReference type="InterPro" id="IPR007527">
    <property type="entry name" value="Znf_SWIM"/>
</dbReference>
<feature type="domain" description="SWIM-type" evidence="7">
    <location>
        <begin position="551"/>
        <end position="587"/>
    </location>
</feature>
<evidence type="ECO:0000259" key="7">
    <source>
        <dbReference type="PROSITE" id="PS50966"/>
    </source>
</evidence>
<comment type="subcellular location">
    <subcellularLocation>
        <location evidence="6">Nucleus</location>
    </subcellularLocation>
</comment>
<evidence type="ECO:0000256" key="2">
    <source>
        <dbReference type="ARBA" id="ARBA00022723"/>
    </source>
</evidence>
<comment type="function">
    <text evidence="6">Putative transcription activator involved in regulating light control of development.</text>
</comment>
<evidence type="ECO:0000313" key="8">
    <source>
        <dbReference type="EMBL" id="MBW81730.1"/>
    </source>
</evidence>
<dbReference type="InterPro" id="IPR018289">
    <property type="entry name" value="MULE_transposase_dom"/>
</dbReference>
<dbReference type="GO" id="GO:0005634">
    <property type="term" value="C:nucleus"/>
    <property type="evidence" value="ECO:0007669"/>
    <property type="project" value="UniProtKB-SubCell"/>
</dbReference>
<dbReference type="GO" id="GO:0008270">
    <property type="term" value="F:zinc ion binding"/>
    <property type="evidence" value="ECO:0007669"/>
    <property type="project" value="UniProtKB-UniRule"/>
</dbReference>
<dbReference type="PANTHER" id="PTHR31669">
    <property type="entry name" value="PROTEIN FAR1-RELATED SEQUENCE 10-RELATED"/>
    <property type="match status" value="1"/>
</dbReference>
<dbReference type="GO" id="GO:0006355">
    <property type="term" value="P:regulation of DNA-templated transcription"/>
    <property type="evidence" value="ECO:0007669"/>
    <property type="project" value="UniProtKB-UniRule"/>
</dbReference>
<dbReference type="Pfam" id="PF04434">
    <property type="entry name" value="SWIM"/>
    <property type="match status" value="1"/>
</dbReference>
<evidence type="ECO:0000256" key="1">
    <source>
        <dbReference type="ARBA" id="ARBA00005889"/>
    </source>
</evidence>
<evidence type="ECO:0000256" key="3">
    <source>
        <dbReference type="ARBA" id="ARBA00022771"/>
    </source>
</evidence>
<dbReference type="EMBL" id="GGEC01001247">
    <property type="protein sequence ID" value="MBW81730.1"/>
    <property type="molecule type" value="Transcribed_RNA"/>
</dbReference>
<evidence type="ECO:0000256" key="6">
    <source>
        <dbReference type="RuleBase" id="RU367018"/>
    </source>
</evidence>
<dbReference type="PANTHER" id="PTHR31669:SF88">
    <property type="entry name" value="PROTEIN FAR1-RELATED SEQUENCE"/>
    <property type="match status" value="1"/>
</dbReference>
<accession>A0A2P2IKG9</accession>
<dbReference type="InterPro" id="IPR006564">
    <property type="entry name" value="Znf_PMZ"/>
</dbReference>
<reference evidence="8" key="1">
    <citation type="submission" date="2018-02" db="EMBL/GenBank/DDBJ databases">
        <title>Rhizophora mucronata_Transcriptome.</title>
        <authorList>
            <person name="Meera S.P."/>
            <person name="Sreeshan A."/>
            <person name="Augustine A."/>
        </authorList>
    </citation>
    <scope>NUCLEOTIDE SEQUENCE</scope>
    <source>
        <tissue evidence="8">Leaf</tissue>
    </source>
</reference>
<evidence type="ECO:0000256" key="5">
    <source>
        <dbReference type="PROSITE-ProRule" id="PRU00325"/>
    </source>
</evidence>
<name>A0A2P2IKG9_RHIMU</name>
<organism evidence="8">
    <name type="scientific">Rhizophora mucronata</name>
    <name type="common">Asiatic mangrove</name>
    <dbReference type="NCBI Taxonomy" id="61149"/>
    <lineage>
        <taxon>Eukaryota</taxon>
        <taxon>Viridiplantae</taxon>
        <taxon>Streptophyta</taxon>
        <taxon>Embryophyta</taxon>
        <taxon>Tracheophyta</taxon>
        <taxon>Spermatophyta</taxon>
        <taxon>Magnoliopsida</taxon>
        <taxon>eudicotyledons</taxon>
        <taxon>Gunneridae</taxon>
        <taxon>Pentapetalae</taxon>
        <taxon>rosids</taxon>
        <taxon>fabids</taxon>
        <taxon>Malpighiales</taxon>
        <taxon>Rhizophoraceae</taxon>
        <taxon>Rhizophora</taxon>
    </lineage>
</organism>
<dbReference type="SMART" id="SM00575">
    <property type="entry name" value="ZnF_PMZ"/>
    <property type="match status" value="1"/>
</dbReference>
<evidence type="ECO:0000256" key="4">
    <source>
        <dbReference type="ARBA" id="ARBA00022833"/>
    </source>
</evidence>